<dbReference type="InterPro" id="IPR031730">
    <property type="entry name" value="Carbam_trans_C"/>
</dbReference>
<dbReference type="InterPro" id="IPR038152">
    <property type="entry name" value="Carbam_trans_C_sf"/>
</dbReference>
<dbReference type="EMBL" id="AQFT01000038">
    <property type="protein sequence ID" value="EMZ33943.1"/>
    <property type="molecule type" value="Genomic_DNA"/>
</dbReference>
<dbReference type="OrthoDB" id="9780777at2"/>
<dbReference type="PANTHER" id="PTHR34847">
    <property type="entry name" value="NODULATION PROTEIN U"/>
    <property type="match status" value="1"/>
</dbReference>
<accession>N2B607</accession>
<proteinExistence type="inferred from homology"/>
<feature type="domain" description="Carbamoyltransferase" evidence="2">
    <location>
        <begin position="3"/>
        <end position="343"/>
    </location>
</feature>
<organism evidence="4 5">
    <name type="scientific">Eubacterium plexicaudatum ASF492</name>
    <dbReference type="NCBI Taxonomy" id="1235802"/>
    <lineage>
        <taxon>Bacteria</taxon>
        <taxon>Bacillati</taxon>
        <taxon>Bacillota</taxon>
        <taxon>Clostridia</taxon>
        <taxon>Eubacteriales</taxon>
        <taxon>Eubacteriaceae</taxon>
        <taxon>Eubacterium</taxon>
    </lineage>
</organism>
<dbReference type="Gene3D" id="3.90.870.20">
    <property type="entry name" value="Carbamoyltransferase, C-terminal domain"/>
    <property type="match status" value="1"/>
</dbReference>
<feature type="domain" description="Carbamoyltransferase C-terminal" evidence="3">
    <location>
        <begin position="399"/>
        <end position="592"/>
    </location>
</feature>
<dbReference type="PANTHER" id="PTHR34847:SF1">
    <property type="entry name" value="NODULATION PROTEIN U"/>
    <property type="match status" value="1"/>
</dbReference>
<name>N2B607_9FIRM</name>
<dbReference type="InterPro" id="IPR003696">
    <property type="entry name" value="Carbtransf_dom"/>
</dbReference>
<evidence type="ECO:0000256" key="1">
    <source>
        <dbReference type="ARBA" id="ARBA00006129"/>
    </source>
</evidence>
<dbReference type="InterPro" id="IPR051338">
    <property type="entry name" value="NodU/CmcH_Carbamoyltrnsfr"/>
</dbReference>
<keyword evidence="5" id="KW-1185">Reference proteome</keyword>
<comment type="similarity">
    <text evidence="1">Belongs to the NodU/CmcH family.</text>
</comment>
<dbReference type="GO" id="GO:0003824">
    <property type="term" value="F:catalytic activity"/>
    <property type="evidence" value="ECO:0007669"/>
    <property type="project" value="InterPro"/>
</dbReference>
<dbReference type="CDD" id="cd24098">
    <property type="entry name" value="ASKHA_NBD_TobZ_N"/>
    <property type="match status" value="1"/>
</dbReference>
<dbReference type="InterPro" id="IPR043129">
    <property type="entry name" value="ATPase_NBD"/>
</dbReference>
<protein>
    <recommendedName>
        <fullName evidence="6">Carbamoyltransferase</fullName>
    </recommendedName>
</protein>
<evidence type="ECO:0000259" key="2">
    <source>
        <dbReference type="Pfam" id="PF02543"/>
    </source>
</evidence>
<dbReference type="eggNOG" id="COG2192">
    <property type="taxonomic scope" value="Bacteria"/>
</dbReference>
<dbReference type="Gene3D" id="3.30.420.40">
    <property type="match status" value="2"/>
</dbReference>
<dbReference type="STRING" id="1235802.C823_01224"/>
<evidence type="ECO:0000313" key="4">
    <source>
        <dbReference type="EMBL" id="EMZ33943.1"/>
    </source>
</evidence>
<dbReference type="AlphaFoldDB" id="N2B607"/>
<dbReference type="HOGENOM" id="CLU_014411_2_0_9"/>
<evidence type="ECO:0000313" key="5">
    <source>
        <dbReference type="Proteomes" id="UP000012589"/>
    </source>
</evidence>
<evidence type="ECO:0000259" key="3">
    <source>
        <dbReference type="Pfam" id="PF16861"/>
    </source>
</evidence>
<dbReference type="SUPFAM" id="SSF53067">
    <property type="entry name" value="Actin-like ATPase domain"/>
    <property type="match status" value="1"/>
</dbReference>
<dbReference type="Pfam" id="PF02543">
    <property type="entry name" value="Carbam_trans_N"/>
    <property type="match status" value="1"/>
</dbReference>
<evidence type="ECO:0008006" key="6">
    <source>
        <dbReference type="Google" id="ProtNLM"/>
    </source>
</evidence>
<dbReference type="Pfam" id="PF16861">
    <property type="entry name" value="Carbam_trans_C"/>
    <property type="match status" value="1"/>
</dbReference>
<comment type="caution">
    <text evidence="4">The sequence shown here is derived from an EMBL/GenBank/DDBJ whole genome shotgun (WGS) entry which is preliminary data.</text>
</comment>
<dbReference type="Proteomes" id="UP000012589">
    <property type="component" value="Unassembled WGS sequence"/>
</dbReference>
<sequence length="611" mass="69697">MYILGISALYHDSAAALISDGDIIAAAQEERFTRIKHDWHLPENAVDYCLKEGNITGADLAAVVFYDNPFKTLDRYMKNILAAGADSRDVINRNFDTMFSEKMWIHKKVDTLLGVNSNRKFLVCEHHISHAASAFYPSPYEKAVILTLDGVGEWATTTISIGDKEKIKIKEELRFPHSLGLLYSAFTYFCGFKVNSGDYKFMGLAPYGEPIYEDLIREKLLDIKEDGSFEMCLDYFDYQYGRTMTNKKMEELFGGPRREPESEITKREMDIAASVQKITEDIILRMTRHAKESYGGGIDNLVLAGGVALNCVANGKIKKSGIFKNIWIQPAAGDAGGSLGCALYAAYGYFGCERRVESDDSQKGSYLGPKFSNVEIKNYLNKNGYLYHELGDGIYRKIAEELADEKVIGLFQGRMEFGPRALGNRSIIADARSETMQVKLNQKIKYRESFRPFAPSVLREDVEEYFELYDDSPYMLLTAAVGRNRRNAFELKENLKKYDGNMLEIVKKKRSDIPAVTHVDYSARVQTVSKEKNPYFYEVINEFKKITGCSVVVNTSFNVRGEPIVCTPQEAYECFMRTDMDVLVLEDILLKKEEQPEWYENENWKERYELD</sequence>
<reference evidence="4 5" key="1">
    <citation type="journal article" date="2014" name="Genome Announc.">
        <title>Draft genome sequences of the altered schaedler flora, a defined bacterial community from gnotobiotic mice.</title>
        <authorList>
            <person name="Wannemuehler M.J."/>
            <person name="Overstreet A.M."/>
            <person name="Ward D.V."/>
            <person name="Phillips G.J."/>
        </authorList>
    </citation>
    <scope>NUCLEOTIDE SEQUENCE [LARGE SCALE GENOMIC DNA]</scope>
    <source>
        <strain evidence="4 5">ASF492</strain>
    </source>
</reference>
<gene>
    <name evidence="4" type="ORF">C823_01224</name>
</gene>
<dbReference type="PATRIC" id="fig|1235802.3.peg.1309"/>